<dbReference type="EMBL" id="JARJCM010000102">
    <property type="protein sequence ID" value="KAJ7029344.1"/>
    <property type="molecule type" value="Genomic_DNA"/>
</dbReference>
<feature type="chain" id="PRO_5041908685" evidence="1">
    <location>
        <begin position="19"/>
        <end position="276"/>
    </location>
</feature>
<keyword evidence="1" id="KW-0732">Signal</keyword>
<feature type="signal peptide" evidence="1">
    <location>
        <begin position="1"/>
        <end position="18"/>
    </location>
</feature>
<evidence type="ECO:0000313" key="3">
    <source>
        <dbReference type="Proteomes" id="UP001218188"/>
    </source>
</evidence>
<evidence type="ECO:0000313" key="2">
    <source>
        <dbReference type="EMBL" id="KAJ7029344.1"/>
    </source>
</evidence>
<gene>
    <name evidence="2" type="ORF">C8F04DRAFT_1265005</name>
</gene>
<reference evidence="2" key="1">
    <citation type="submission" date="2023-03" db="EMBL/GenBank/DDBJ databases">
        <title>Massive genome expansion in bonnet fungi (Mycena s.s.) driven by repeated elements and novel gene families across ecological guilds.</title>
        <authorList>
            <consortium name="Lawrence Berkeley National Laboratory"/>
            <person name="Harder C.B."/>
            <person name="Miyauchi S."/>
            <person name="Viragh M."/>
            <person name="Kuo A."/>
            <person name="Thoen E."/>
            <person name="Andreopoulos B."/>
            <person name="Lu D."/>
            <person name="Skrede I."/>
            <person name="Drula E."/>
            <person name="Henrissat B."/>
            <person name="Morin E."/>
            <person name="Kohler A."/>
            <person name="Barry K."/>
            <person name="LaButti K."/>
            <person name="Morin E."/>
            <person name="Salamov A."/>
            <person name="Lipzen A."/>
            <person name="Mereny Z."/>
            <person name="Hegedus B."/>
            <person name="Baldrian P."/>
            <person name="Stursova M."/>
            <person name="Weitz H."/>
            <person name="Taylor A."/>
            <person name="Grigoriev I.V."/>
            <person name="Nagy L.G."/>
            <person name="Martin F."/>
            <person name="Kauserud H."/>
        </authorList>
    </citation>
    <scope>NUCLEOTIDE SEQUENCE</scope>
    <source>
        <strain evidence="2">CBHHK200</strain>
    </source>
</reference>
<proteinExistence type="predicted"/>
<dbReference type="AlphaFoldDB" id="A0AAD6SJU9"/>
<sequence length="276" mass="30663">MPRLWSSVCLHLCSSAECTLVVVASASAPVDALLRVVIAQSHQWRTVDLELMINAHSVKSLLPIPEPLPLLNGFSVEISSGISPPTISLLDAPKLRRVSVSMYNPQIQVPWHQLITFRTNDIHTSLPLRKSSSLLDGAFNIRGLAFTAPNCILQHPHLRTLALGVFLGVERTLTLQPPNPASNQALPSPDIIIHFILSRSSITLRTLALSHMPTTLDGPIECLRATPSVVDLKLELPPFVKLDNLYSQFIDQPDFLPKNWNRYIRFWGPIRSVSCR</sequence>
<dbReference type="Proteomes" id="UP001218188">
    <property type="component" value="Unassembled WGS sequence"/>
</dbReference>
<keyword evidence="3" id="KW-1185">Reference proteome</keyword>
<protein>
    <submittedName>
        <fullName evidence="2">Uncharacterized protein</fullName>
    </submittedName>
</protein>
<organism evidence="2 3">
    <name type="scientific">Mycena alexandri</name>
    <dbReference type="NCBI Taxonomy" id="1745969"/>
    <lineage>
        <taxon>Eukaryota</taxon>
        <taxon>Fungi</taxon>
        <taxon>Dikarya</taxon>
        <taxon>Basidiomycota</taxon>
        <taxon>Agaricomycotina</taxon>
        <taxon>Agaricomycetes</taxon>
        <taxon>Agaricomycetidae</taxon>
        <taxon>Agaricales</taxon>
        <taxon>Marasmiineae</taxon>
        <taxon>Mycenaceae</taxon>
        <taxon>Mycena</taxon>
    </lineage>
</organism>
<comment type="caution">
    <text evidence="2">The sequence shown here is derived from an EMBL/GenBank/DDBJ whole genome shotgun (WGS) entry which is preliminary data.</text>
</comment>
<evidence type="ECO:0000256" key="1">
    <source>
        <dbReference type="SAM" id="SignalP"/>
    </source>
</evidence>
<name>A0AAD6SJU9_9AGAR</name>
<accession>A0AAD6SJU9</accession>